<gene>
    <name evidence="1" type="ORF">Mal48_30460</name>
</gene>
<proteinExistence type="predicted"/>
<evidence type="ECO:0000313" key="1">
    <source>
        <dbReference type="EMBL" id="QDT33791.1"/>
    </source>
</evidence>
<evidence type="ECO:0000313" key="2">
    <source>
        <dbReference type="Proteomes" id="UP000315724"/>
    </source>
</evidence>
<organism evidence="1 2">
    <name type="scientific">Thalassoglobus polymorphus</name>
    <dbReference type="NCBI Taxonomy" id="2527994"/>
    <lineage>
        <taxon>Bacteria</taxon>
        <taxon>Pseudomonadati</taxon>
        <taxon>Planctomycetota</taxon>
        <taxon>Planctomycetia</taxon>
        <taxon>Planctomycetales</taxon>
        <taxon>Planctomycetaceae</taxon>
        <taxon>Thalassoglobus</taxon>
    </lineage>
</organism>
<protein>
    <submittedName>
        <fullName evidence="1">Uncharacterized protein</fullName>
    </submittedName>
</protein>
<dbReference type="RefSeq" id="WP_145200670.1">
    <property type="nucleotide sequence ID" value="NZ_CP036267.1"/>
</dbReference>
<name>A0A517QQ84_9PLAN</name>
<dbReference type="KEGG" id="tpol:Mal48_30460"/>
<sequence>MNLTNEKLEKLLDLVSKTCDDETIDCDECLKYVAQYAEEHLQGLTPCEQLQAVKVHLEHCICCQHEFEIFMIAFEAIMKENEDC</sequence>
<keyword evidence="2" id="KW-1185">Reference proteome</keyword>
<dbReference type="Proteomes" id="UP000315724">
    <property type="component" value="Chromosome"/>
</dbReference>
<dbReference type="EMBL" id="CP036267">
    <property type="protein sequence ID" value="QDT33791.1"/>
    <property type="molecule type" value="Genomic_DNA"/>
</dbReference>
<reference evidence="1 2" key="1">
    <citation type="submission" date="2019-02" db="EMBL/GenBank/DDBJ databases">
        <title>Deep-cultivation of Planctomycetes and their phenomic and genomic characterization uncovers novel biology.</title>
        <authorList>
            <person name="Wiegand S."/>
            <person name="Jogler M."/>
            <person name="Boedeker C."/>
            <person name="Pinto D."/>
            <person name="Vollmers J."/>
            <person name="Rivas-Marin E."/>
            <person name="Kohn T."/>
            <person name="Peeters S.H."/>
            <person name="Heuer A."/>
            <person name="Rast P."/>
            <person name="Oberbeckmann S."/>
            <person name="Bunk B."/>
            <person name="Jeske O."/>
            <person name="Meyerdierks A."/>
            <person name="Storesund J.E."/>
            <person name="Kallscheuer N."/>
            <person name="Luecker S."/>
            <person name="Lage O.M."/>
            <person name="Pohl T."/>
            <person name="Merkel B.J."/>
            <person name="Hornburger P."/>
            <person name="Mueller R.-W."/>
            <person name="Bruemmer F."/>
            <person name="Labrenz M."/>
            <person name="Spormann A.M."/>
            <person name="Op den Camp H."/>
            <person name="Overmann J."/>
            <person name="Amann R."/>
            <person name="Jetten M.S.M."/>
            <person name="Mascher T."/>
            <person name="Medema M.H."/>
            <person name="Devos D.P."/>
            <person name="Kaster A.-K."/>
            <person name="Ovreas L."/>
            <person name="Rohde M."/>
            <person name="Galperin M.Y."/>
            <person name="Jogler C."/>
        </authorList>
    </citation>
    <scope>NUCLEOTIDE SEQUENCE [LARGE SCALE GENOMIC DNA]</scope>
    <source>
        <strain evidence="1 2">Mal48</strain>
    </source>
</reference>
<dbReference type="OrthoDB" id="284185at2"/>
<dbReference type="AlphaFoldDB" id="A0A517QQ84"/>
<accession>A0A517QQ84</accession>